<sequence length="236" mass="27194">LSLLPINDSVRTSVLSREWKYVWCGHTKLTFDSATMRKHYFKSSLGYGFISAKEFITRVDTVLRQHSGVEIEHMELKRVLHNEHANHIDRWINFAVASKTKELIIDLNGGYKLLLSRDMSLGIYRNRGEPHNIPPQLFGADNGPYLQRLELTSVSLHLPADFKGFLNLKKLTLVDVSITNEDVQYMLSRCNLLEFLEIAYCRKVTSLRMSQPLNHLKHLVVDKCPFLQVKSLTVVQ</sequence>
<feature type="domain" description="At1g61320/AtMIF1 LRR" evidence="1">
    <location>
        <begin position="62"/>
        <end position="229"/>
    </location>
</feature>
<dbReference type="Pfam" id="PF23622">
    <property type="entry name" value="LRR_At1g61320_AtMIF1"/>
    <property type="match status" value="1"/>
</dbReference>
<dbReference type="EMBL" id="LWDX02033929">
    <property type="protein sequence ID" value="OEL26799.1"/>
    <property type="molecule type" value="Genomic_DNA"/>
</dbReference>
<gene>
    <name evidence="2" type="ORF">BAE44_0012183</name>
</gene>
<keyword evidence="3" id="KW-1185">Reference proteome</keyword>
<accession>A0A1E5VNU0</accession>
<dbReference type="STRING" id="888268.A0A1E5VNU0"/>
<name>A0A1E5VNU0_9POAL</name>
<protein>
    <recommendedName>
        <fullName evidence="1">At1g61320/AtMIF1 LRR domain-containing protein</fullName>
    </recommendedName>
</protein>
<dbReference type="Gene3D" id="3.80.10.10">
    <property type="entry name" value="Ribonuclease Inhibitor"/>
    <property type="match status" value="1"/>
</dbReference>
<dbReference type="SUPFAM" id="SSF52047">
    <property type="entry name" value="RNI-like"/>
    <property type="match status" value="1"/>
</dbReference>
<evidence type="ECO:0000259" key="1">
    <source>
        <dbReference type="Pfam" id="PF23622"/>
    </source>
</evidence>
<dbReference type="PANTHER" id="PTHR34145">
    <property type="entry name" value="OS02G0105600 PROTEIN"/>
    <property type="match status" value="1"/>
</dbReference>
<evidence type="ECO:0000313" key="3">
    <source>
        <dbReference type="Proteomes" id="UP000095767"/>
    </source>
</evidence>
<dbReference type="PANTHER" id="PTHR34145:SF61">
    <property type="entry name" value="OS07G0161500 PROTEIN"/>
    <property type="match status" value="1"/>
</dbReference>
<dbReference type="Proteomes" id="UP000095767">
    <property type="component" value="Unassembled WGS sequence"/>
</dbReference>
<dbReference type="OrthoDB" id="778457at2759"/>
<dbReference type="InterPro" id="IPR032675">
    <property type="entry name" value="LRR_dom_sf"/>
</dbReference>
<dbReference type="InterPro" id="IPR055357">
    <property type="entry name" value="LRR_At1g61320_AtMIF1"/>
</dbReference>
<dbReference type="AlphaFoldDB" id="A0A1E5VNU0"/>
<proteinExistence type="predicted"/>
<dbReference type="InterPro" id="IPR053772">
    <property type="entry name" value="At1g61320/At1g61330-like"/>
</dbReference>
<organism evidence="2 3">
    <name type="scientific">Dichanthelium oligosanthes</name>
    <dbReference type="NCBI Taxonomy" id="888268"/>
    <lineage>
        <taxon>Eukaryota</taxon>
        <taxon>Viridiplantae</taxon>
        <taxon>Streptophyta</taxon>
        <taxon>Embryophyta</taxon>
        <taxon>Tracheophyta</taxon>
        <taxon>Spermatophyta</taxon>
        <taxon>Magnoliopsida</taxon>
        <taxon>Liliopsida</taxon>
        <taxon>Poales</taxon>
        <taxon>Poaceae</taxon>
        <taxon>PACMAD clade</taxon>
        <taxon>Panicoideae</taxon>
        <taxon>Panicodae</taxon>
        <taxon>Paniceae</taxon>
        <taxon>Dichantheliinae</taxon>
        <taxon>Dichanthelium</taxon>
    </lineage>
</organism>
<evidence type="ECO:0000313" key="2">
    <source>
        <dbReference type="EMBL" id="OEL26799.1"/>
    </source>
</evidence>
<comment type="caution">
    <text evidence="2">The sequence shown here is derived from an EMBL/GenBank/DDBJ whole genome shotgun (WGS) entry which is preliminary data.</text>
</comment>
<reference evidence="2 3" key="1">
    <citation type="submission" date="2016-09" db="EMBL/GenBank/DDBJ databases">
        <title>The draft genome of Dichanthelium oligosanthes: A C3 panicoid grass species.</title>
        <authorList>
            <person name="Studer A.J."/>
            <person name="Schnable J.C."/>
            <person name="Brutnell T.P."/>
        </authorList>
    </citation>
    <scope>NUCLEOTIDE SEQUENCE [LARGE SCALE GENOMIC DNA]</scope>
    <source>
        <strain evidence="3">cv. Kellogg 1175</strain>
        <tissue evidence="2">Leaf</tissue>
    </source>
</reference>
<feature type="non-terminal residue" evidence="2">
    <location>
        <position position="1"/>
    </location>
</feature>